<accession>A0A7X0HQR3</accession>
<dbReference type="RefSeq" id="WP_184522618.1">
    <property type="nucleotide sequence ID" value="NZ_JACHGK010000001.1"/>
</dbReference>
<keyword evidence="10" id="KW-1185">Reference proteome</keyword>
<comment type="similarity">
    <text evidence="6">Belongs to the YccS/YhfK family.</text>
</comment>
<evidence type="ECO:0000256" key="7">
    <source>
        <dbReference type="SAM" id="Phobius"/>
    </source>
</evidence>
<dbReference type="PANTHER" id="PTHR30509">
    <property type="entry name" value="P-HYDROXYBENZOIC ACID EFFLUX PUMP SUBUNIT-RELATED"/>
    <property type="match status" value="1"/>
</dbReference>
<name>A0A7X0HQR3_9BACI</name>
<feature type="transmembrane region" description="Helical" evidence="7">
    <location>
        <begin position="60"/>
        <end position="78"/>
    </location>
</feature>
<dbReference type="Proteomes" id="UP000531594">
    <property type="component" value="Unassembled WGS sequence"/>
</dbReference>
<feature type="transmembrane region" description="Helical" evidence="7">
    <location>
        <begin position="472"/>
        <end position="495"/>
    </location>
</feature>
<comment type="caution">
    <text evidence="9">The sequence shown here is derived from an EMBL/GenBank/DDBJ whole genome shotgun (WGS) entry which is preliminary data.</text>
</comment>
<feature type="transmembrane region" description="Helical" evidence="7">
    <location>
        <begin position="376"/>
        <end position="394"/>
    </location>
</feature>
<dbReference type="PANTHER" id="PTHR30509:SF9">
    <property type="entry name" value="MULTIDRUG RESISTANCE PROTEIN MDTO"/>
    <property type="match status" value="1"/>
</dbReference>
<evidence type="ECO:0000256" key="1">
    <source>
        <dbReference type="ARBA" id="ARBA00004651"/>
    </source>
</evidence>
<feature type="domain" description="Integral membrane bound transporter" evidence="8">
    <location>
        <begin position="363"/>
        <end position="490"/>
    </location>
</feature>
<evidence type="ECO:0000259" key="8">
    <source>
        <dbReference type="Pfam" id="PF13515"/>
    </source>
</evidence>
<evidence type="ECO:0000256" key="2">
    <source>
        <dbReference type="ARBA" id="ARBA00022475"/>
    </source>
</evidence>
<evidence type="ECO:0000256" key="4">
    <source>
        <dbReference type="ARBA" id="ARBA00022989"/>
    </source>
</evidence>
<reference evidence="9 10" key="1">
    <citation type="submission" date="2020-08" db="EMBL/GenBank/DDBJ databases">
        <title>Genomic Encyclopedia of Type Strains, Phase IV (KMG-IV): sequencing the most valuable type-strain genomes for metagenomic binning, comparative biology and taxonomic classification.</title>
        <authorList>
            <person name="Goeker M."/>
        </authorList>
    </citation>
    <scope>NUCLEOTIDE SEQUENCE [LARGE SCALE GENOMIC DNA]</scope>
    <source>
        <strain evidence="9 10">DSM 5391</strain>
    </source>
</reference>
<evidence type="ECO:0000256" key="3">
    <source>
        <dbReference type="ARBA" id="ARBA00022692"/>
    </source>
</evidence>
<keyword evidence="2" id="KW-1003">Cell membrane</keyword>
<dbReference type="EMBL" id="JACHGK010000001">
    <property type="protein sequence ID" value="MBB6444017.1"/>
    <property type="molecule type" value="Genomic_DNA"/>
</dbReference>
<evidence type="ECO:0000256" key="6">
    <source>
        <dbReference type="ARBA" id="ARBA00043993"/>
    </source>
</evidence>
<feature type="transmembrane region" description="Helical" evidence="7">
    <location>
        <begin position="349"/>
        <end position="369"/>
    </location>
</feature>
<feature type="transmembrane region" description="Helical" evidence="7">
    <location>
        <begin position="109"/>
        <end position="142"/>
    </location>
</feature>
<feature type="transmembrane region" description="Helical" evidence="7">
    <location>
        <begin position="85"/>
        <end position="103"/>
    </location>
</feature>
<evidence type="ECO:0000256" key="5">
    <source>
        <dbReference type="ARBA" id="ARBA00023136"/>
    </source>
</evidence>
<feature type="transmembrane region" description="Helical" evidence="7">
    <location>
        <begin position="154"/>
        <end position="178"/>
    </location>
</feature>
<organism evidence="9 10">
    <name type="scientific">Bacillus benzoevorans</name>
    <dbReference type="NCBI Taxonomy" id="1456"/>
    <lineage>
        <taxon>Bacteria</taxon>
        <taxon>Bacillati</taxon>
        <taxon>Bacillota</taxon>
        <taxon>Bacilli</taxon>
        <taxon>Bacillales</taxon>
        <taxon>Bacillaceae</taxon>
        <taxon>Bacillus</taxon>
    </lineage>
</organism>
<sequence>MNEKQAVKTVPSIPTKPPSILKQAMTVNRKPFPWVKAFCAGLAASIPIIIGLLFGHLEYGLMAGLGSFTYLYTFNIPYAQRAKKLFSVVIAMTILTALGTLAAPHPLAIAVLIGIIGAVSTFIFGALKIIGPSAIFFVLVFAMTTGMPEDPDAAPLRAGLVFLGGALSWVIAMIGYLFEPHGPETGVVKRVYIELAHLIDAVGTEKFNKTRNQVIQILKEGEETLAAGHIPWRSTERFKRLYVINDHAKVIFLYIIEHFSESKSRLPDEAGQFVRHIAHLLDEKKKNSHPTKKILLPFEMDETVFGLFSRIFDADAVLNEPDKKIDLVIQISKPSFKTIIMGAFDKNSIVFISALRFGVVTILAGIIAYEFEFARSYWVPLSCVAVMAGSTIVATFHRAIQRGVGTVLGILIAGVILATHPNGYMIAFFVFLLTSITELFIVKNYGLAALFFTPNALLMAESTSHASFSFSYFASARLIDILLGSAIGLIGVFLVGRRSASSRIPHLISKTIRSQAQFLLVLFSDQGPDFKTDGSREKMKMRTNLNNLKTLYDTAAGEIPKNRKALEYYWAVIFTLDHLAYLLDSCSEQKSRPILSDESLAQLLYSCESMANAADRKISPAVKTVPEIPGWPGIQQELKTLQKSLMLRNLPKEFS</sequence>
<keyword evidence="5 7" id="KW-0472">Membrane</keyword>
<gene>
    <name evidence="9" type="ORF">HNR53_000605</name>
</gene>
<evidence type="ECO:0000313" key="10">
    <source>
        <dbReference type="Proteomes" id="UP000531594"/>
    </source>
</evidence>
<keyword evidence="4 7" id="KW-1133">Transmembrane helix</keyword>
<dbReference type="InterPro" id="IPR049453">
    <property type="entry name" value="Memb_transporter_dom"/>
</dbReference>
<dbReference type="Pfam" id="PF13515">
    <property type="entry name" value="FUSC_2"/>
    <property type="match status" value="1"/>
</dbReference>
<dbReference type="AlphaFoldDB" id="A0A7X0HQR3"/>
<keyword evidence="3 7" id="KW-0812">Transmembrane</keyword>
<comment type="subcellular location">
    <subcellularLocation>
        <location evidence="1">Cell membrane</location>
        <topology evidence="1">Multi-pass membrane protein</topology>
    </subcellularLocation>
</comment>
<dbReference type="GO" id="GO:0005886">
    <property type="term" value="C:plasma membrane"/>
    <property type="evidence" value="ECO:0007669"/>
    <property type="project" value="UniProtKB-SubCell"/>
</dbReference>
<protein>
    <submittedName>
        <fullName evidence="9">Putative membrane protein YccC</fullName>
    </submittedName>
</protein>
<evidence type="ECO:0000313" key="9">
    <source>
        <dbReference type="EMBL" id="MBB6444017.1"/>
    </source>
</evidence>
<feature type="transmembrane region" description="Helical" evidence="7">
    <location>
        <begin position="426"/>
        <end position="452"/>
    </location>
</feature>
<proteinExistence type="inferred from homology"/>
<feature type="transmembrane region" description="Helical" evidence="7">
    <location>
        <begin position="34"/>
        <end position="54"/>
    </location>
</feature>